<proteinExistence type="predicted"/>
<organism evidence="1 2">
    <name type="scientific">Streptococcus equi subsp. zooepidemicus Sz4is</name>
    <dbReference type="NCBI Taxonomy" id="1381082"/>
    <lineage>
        <taxon>Bacteria</taxon>
        <taxon>Bacillati</taxon>
        <taxon>Bacillota</taxon>
        <taxon>Bacilli</taxon>
        <taxon>Lactobacillales</taxon>
        <taxon>Streptococcaceae</taxon>
        <taxon>Streptococcus</taxon>
    </lineage>
</organism>
<dbReference type="AlphaFoldDB" id="A0AAW3GNB3"/>
<dbReference type="EMBL" id="JAUE01000023">
    <property type="protein sequence ID" value="KIS18684.1"/>
    <property type="molecule type" value="Genomic_DNA"/>
</dbReference>
<comment type="caution">
    <text evidence="1">The sequence shown here is derived from an EMBL/GenBank/DDBJ whole genome shotgun (WGS) entry which is preliminary data.</text>
</comment>
<evidence type="ECO:0000313" key="1">
    <source>
        <dbReference type="EMBL" id="KIS18684.1"/>
    </source>
</evidence>
<name>A0AAW3GNB3_STRSZ</name>
<evidence type="ECO:0000313" key="2">
    <source>
        <dbReference type="Proteomes" id="UP000032278"/>
    </source>
</evidence>
<dbReference type="InterPro" id="IPR058263">
    <property type="entry name" value="DUF7957"/>
</dbReference>
<protein>
    <submittedName>
        <fullName evidence="1">Uncharacterized protein</fullName>
    </submittedName>
</protein>
<dbReference type="Pfam" id="PF25857">
    <property type="entry name" value="DUF7957"/>
    <property type="match status" value="1"/>
</dbReference>
<sequence length="109" mass="12784">MKVQGKIIILENDRIEFDFDIRTVIETSHFFIILLSIPFDTESVNNIYGINKTNREMWQIENHQFWTKLLPYENISKGESGDIFATDFYGRRVVIDETTGLIKSHSIVK</sequence>
<reference evidence="1 2" key="1">
    <citation type="submission" date="2013-11" db="EMBL/GenBank/DDBJ databases">
        <authorList>
            <person name="da Piedade I."/>
            <person name="Tang M.H.E."/>
            <person name="Bojesen A.M."/>
        </authorList>
    </citation>
    <scope>NUCLEOTIDE SEQUENCE [LARGE SCALE GENOMIC DNA]</scope>
    <source>
        <strain evidence="1 2">Sz4is</strain>
    </source>
</reference>
<dbReference type="RefSeq" id="WP_012515192.1">
    <property type="nucleotide sequence ID" value="NZ_JAUE01000023.1"/>
</dbReference>
<dbReference type="Proteomes" id="UP000032278">
    <property type="component" value="Unassembled WGS sequence"/>
</dbReference>
<gene>
    <name evidence="1" type="ORF">AT55_00936</name>
</gene>
<accession>A0AAW3GNB3</accession>